<evidence type="ECO:0000256" key="1">
    <source>
        <dbReference type="SAM" id="MobiDB-lite"/>
    </source>
</evidence>
<reference evidence="3 4" key="1">
    <citation type="submission" date="2016-02" db="EMBL/GenBank/DDBJ databases">
        <title>Complete genome sequence and transcriptome regulation of the pentose utilising yeast Sugiyamaella lignohabitans.</title>
        <authorList>
            <person name="Bellasio M."/>
            <person name="Peymann A."/>
            <person name="Valli M."/>
            <person name="Sipitzky M."/>
            <person name="Graf A."/>
            <person name="Sauer M."/>
            <person name="Marx H."/>
            <person name="Mattanovich D."/>
        </authorList>
    </citation>
    <scope>NUCLEOTIDE SEQUENCE [LARGE SCALE GENOMIC DNA]</scope>
    <source>
        <strain evidence="3 4">CBS 10342</strain>
    </source>
</reference>
<dbReference type="InterPro" id="IPR023801">
    <property type="entry name" value="His_deacetylse_dom"/>
</dbReference>
<dbReference type="InterPro" id="IPR023696">
    <property type="entry name" value="Ureohydrolase_dom_sf"/>
</dbReference>
<dbReference type="InterPro" id="IPR037138">
    <property type="entry name" value="His_deacetylse_dom_sf"/>
</dbReference>
<dbReference type="InterPro" id="IPR000286">
    <property type="entry name" value="HDACs"/>
</dbReference>
<dbReference type="Proteomes" id="UP000189580">
    <property type="component" value="Chromosome d"/>
</dbReference>
<dbReference type="GO" id="GO:0004407">
    <property type="term" value="F:histone deacetylase activity"/>
    <property type="evidence" value="ECO:0007669"/>
    <property type="project" value="TreeGrafter"/>
</dbReference>
<dbReference type="OrthoDB" id="5232919at2759"/>
<accession>A0A167E7E0</accession>
<feature type="compositionally biased region" description="Polar residues" evidence="1">
    <location>
        <begin position="193"/>
        <end position="211"/>
    </location>
</feature>
<feature type="region of interest" description="Disordered" evidence="1">
    <location>
        <begin position="183"/>
        <end position="270"/>
    </location>
</feature>
<feature type="region of interest" description="Disordered" evidence="1">
    <location>
        <begin position="780"/>
        <end position="813"/>
    </location>
</feature>
<name>A0A167E7E0_9ASCO</name>
<feature type="domain" description="Histone deacetylase" evidence="2">
    <location>
        <begin position="600"/>
        <end position="757"/>
    </location>
</feature>
<protein>
    <submittedName>
        <fullName evidence="3">Hos3p</fullName>
    </submittedName>
</protein>
<dbReference type="SUPFAM" id="SSF52768">
    <property type="entry name" value="Arginase/deacetylase"/>
    <property type="match status" value="1"/>
</dbReference>
<feature type="region of interest" description="Disordered" evidence="1">
    <location>
        <begin position="833"/>
        <end position="854"/>
    </location>
</feature>
<feature type="compositionally biased region" description="Acidic residues" evidence="1">
    <location>
        <begin position="514"/>
        <end position="526"/>
    </location>
</feature>
<feature type="compositionally biased region" description="Basic and acidic residues" evidence="1">
    <location>
        <begin position="240"/>
        <end position="253"/>
    </location>
</feature>
<feature type="compositionally biased region" description="Pro residues" evidence="1">
    <location>
        <begin position="588"/>
        <end position="598"/>
    </location>
</feature>
<feature type="compositionally biased region" description="Basic residues" evidence="1">
    <location>
        <begin position="578"/>
        <end position="587"/>
    </location>
</feature>
<proteinExistence type="predicted"/>
<dbReference type="GO" id="GO:0005634">
    <property type="term" value="C:nucleus"/>
    <property type="evidence" value="ECO:0007669"/>
    <property type="project" value="TreeGrafter"/>
</dbReference>
<feature type="region of interest" description="Disordered" evidence="1">
    <location>
        <begin position="514"/>
        <end position="601"/>
    </location>
</feature>
<dbReference type="Pfam" id="PF00850">
    <property type="entry name" value="Hist_deacetyl"/>
    <property type="match status" value="2"/>
</dbReference>
<dbReference type="Gene3D" id="3.40.800.20">
    <property type="entry name" value="Histone deacetylase domain"/>
    <property type="match status" value="1"/>
</dbReference>
<dbReference type="PANTHER" id="PTHR47558:SF1">
    <property type="entry name" value="HISTONE DEACETYLASE HOS3"/>
    <property type="match status" value="1"/>
</dbReference>
<evidence type="ECO:0000313" key="4">
    <source>
        <dbReference type="Proteomes" id="UP000189580"/>
    </source>
</evidence>
<feature type="domain" description="Histone deacetylase" evidence="2">
    <location>
        <begin position="371"/>
        <end position="509"/>
    </location>
</feature>
<keyword evidence="4" id="KW-1185">Reference proteome</keyword>
<organism evidence="3 4">
    <name type="scientific">Sugiyamaella lignohabitans</name>
    <dbReference type="NCBI Taxonomy" id="796027"/>
    <lineage>
        <taxon>Eukaryota</taxon>
        <taxon>Fungi</taxon>
        <taxon>Dikarya</taxon>
        <taxon>Ascomycota</taxon>
        <taxon>Saccharomycotina</taxon>
        <taxon>Dipodascomycetes</taxon>
        <taxon>Dipodascales</taxon>
        <taxon>Trichomonascaceae</taxon>
        <taxon>Sugiyamaella</taxon>
    </lineage>
</organism>
<dbReference type="PRINTS" id="PR01270">
    <property type="entry name" value="HDASUPER"/>
</dbReference>
<dbReference type="InterPro" id="IPR053244">
    <property type="entry name" value="HDAC_HD_type_1"/>
</dbReference>
<dbReference type="AlphaFoldDB" id="A0A167E7E0"/>
<feature type="compositionally biased region" description="Polar residues" evidence="1">
    <location>
        <begin position="1"/>
        <end position="10"/>
    </location>
</feature>
<gene>
    <name evidence="3" type="primary">HOS3</name>
    <name evidence="3" type="ORF">AWJ20_4676</name>
</gene>
<dbReference type="RefSeq" id="XP_018736209.1">
    <property type="nucleotide sequence ID" value="XM_018881763.1"/>
</dbReference>
<feature type="compositionally biased region" description="Acidic residues" evidence="1">
    <location>
        <begin position="38"/>
        <end position="48"/>
    </location>
</feature>
<dbReference type="EMBL" id="CP014502">
    <property type="protein sequence ID" value="ANB13732.1"/>
    <property type="molecule type" value="Genomic_DNA"/>
</dbReference>
<evidence type="ECO:0000313" key="3">
    <source>
        <dbReference type="EMBL" id="ANB13732.1"/>
    </source>
</evidence>
<feature type="compositionally biased region" description="Low complexity" evidence="1">
    <location>
        <begin position="788"/>
        <end position="807"/>
    </location>
</feature>
<feature type="compositionally biased region" description="Polar residues" evidence="1">
    <location>
        <begin position="546"/>
        <end position="561"/>
    </location>
</feature>
<dbReference type="KEGG" id="slb:AWJ20_4676"/>
<dbReference type="GO" id="GO:0010468">
    <property type="term" value="P:regulation of gene expression"/>
    <property type="evidence" value="ECO:0007669"/>
    <property type="project" value="UniProtKB-ARBA"/>
</dbReference>
<dbReference type="GeneID" id="30036833"/>
<evidence type="ECO:0000259" key="2">
    <source>
        <dbReference type="Pfam" id="PF00850"/>
    </source>
</evidence>
<sequence length="874" mass="95995">MAENTGSQSGHGYDPNGGWDVNSGDNSKPRPSFSEYLNFDDDGDTTEEDMELFSDKYVGRLGNGDLGDDELNAALEAMNLDGSEHGLHTHQNQFARPGAGVYGSQEGSLENSLVLEQSSGNEVNMPVMGSFQPRQEQDTLGSFNDNFGDSQDRERVNLRPVILPPPSSELYNVRDPFSRDAFTPEAASRESTFETSVDSTVDSTLETSVDTSVADVKSDPLPSTKLAESTVRETINTEPQIERRTEEKLKDPGAETGESGSGELPTTPKNKLIDAPIALPDDTDLSEFNSAFAQLKIGQDAISSSTEKKTLILLSPLSYKHVFSRNWVKKSYLDSIVERPERLMAASLGIGTAIAKSPTKYTVQVSDRRSDLRQASHVSIVHGSKWAKRLYQLCNDSVEKLKNGDVEVPGDWHEGDIYLTGETIDALEGVVAVSETAVDKIYAEGESKVFVSIRPPGHHSHPCVPSGFCLINNVHIAIQYARAKYGITHAVILDFDLHHGDGSQDICWKLSGLDDDEEENEEADSENEQHQENQSNSNEHSEPTVKTEQTPSSTTPAESLQTSTPTSSSQDNESPSKSPRKKGKKTSHPPPPPPPPPLSIGYFSLHDINSFPTEFGYATAENIKNASVCVMAHGMCIWNVHLEPYRDEAHFNEIYSNQYSALFEKARQFLQTGKTTSAHNKQPFKPLIVLSAGFDSSEYELLSMQRHQVSVPTSFFNRFTNDSVKLANEFTDGKIISMLEGGYSDAALSTGIFSHLTGLAEEQWDSNWCNPTVAKTLAKGSKLKWKRPATTSTSSTNSHHTTSPTASEPHWLNPGIELGRSLWPSQIKAQVLAATKPSASTTGRRNRKWDDDSTTSVLATPLRVLRDKTRKSVH</sequence>
<dbReference type="PANTHER" id="PTHR47558">
    <property type="entry name" value="HISTONE DEACETYLASE HOS3"/>
    <property type="match status" value="1"/>
</dbReference>
<feature type="region of interest" description="Disordered" evidence="1">
    <location>
        <begin position="1"/>
        <end position="48"/>
    </location>
</feature>